<dbReference type="InterPro" id="IPR014973">
    <property type="entry name" value="DUF1835"/>
</dbReference>
<evidence type="ECO:0000259" key="2">
    <source>
        <dbReference type="Pfam" id="PF12395"/>
    </source>
</evidence>
<dbReference type="Pfam" id="PF12395">
    <property type="entry name" value="DUF3658"/>
    <property type="match status" value="1"/>
</dbReference>
<comment type="caution">
    <text evidence="3">The sequence shown here is derived from an EMBL/GenBank/DDBJ whole genome shotgun (WGS) entry which is preliminary data.</text>
</comment>
<proteinExistence type="predicted"/>
<sequence>MVMNMKEIIHICCSDSGRGGLKQAIKEDWIEGERVISFVDDLSNGPIQWIDDANSRIDWCLSTLSQEFKDIAEGVKSDYREFHEEIKRISNEEIYLWYARNGKEMCGLRYILSLLENKIGQIHTIDVSEKTFVIDQNHFTPRWVGEIAPKRFIELLPYKHLMTPDYYLQLIESWETLKAENAVLRIPNGTEVIGVSEDYLDDFILQYTETSFRKCARTVGEALGHSEIPVTDYFIFWRVLGMIKTKKILYRGKLGVMREMEIKRGSVSN</sequence>
<reference evidence="3 4" key="1">
    <citation type="submission" date="2019-03" db="EMBL/GenBank/DDBJ databases">
        <title>Draft Genome Sequence of Desulfosporosinus fructosivorans Strain 63.6F, Isolated from Marine Sediment in the Baltic Sea.</title>
        <authorList>
            <person name="Hausmann B."/>
            <person name="Vandieken V."/>
            <person name="Pjevac P."/>
            <person name="Schreck K."/>
            <person name="Herbold C.W."/>
            <person name="Loy A."/>
        </authorList>
    </citation>
    <scope>NUCLEOTIDE SEQUENCE [LARGE SCALE GENOMIC DNA]</scope>
    <source>
        <strain evidence="3 4">63.6F</strain>
    </source>
</reference>
<dbReference type="EMBL" id="SPQQ01000003">
    <property type="protein sequence ID" value="TGE38120.1"/>
    <property type="molecule type" value="Genomic_DNA"/>
</dbReference>
<dbReference type="InterPro" id="IPR022123">
    <property type="entry name" value="DUF3658"/>
</dbReference>
<protein>
    <submittedName>
        <fullName evidence="3">DUF1835 domain-containing protein</fullName>
    </submittedName>
</protein>
<dbReference type="Pfam" id="PF08874">
    <property type="entry name" value="DUF1835"/>
    <property type="match status" value="1"/>
</dbReference>
<evidence type="ECO:0000313" key="3">
    <source>
        <dbReference type="EMBL" id="TGE38120.1"/>
    </source>
</evidence>
<evidence type="ECO:0000313" key="4">
    <source>
        <dbReference type="Proteomes" id="UP000298460"/>
    </source>
</evidence>
<gene>
    <name evidence="3" type="ORF">E4K67_09070</name>
</gene>
<feature type="domain" description="DUF3658" evidence="2">
    <location>
        <begin position="162"/>
        <end position="261"/>
    </location>
</feature>
<feature type="domain" description="DUF1835" evidence="1">
    <location>
        <begin position="9"/>
        <end position="126"/>
    </location>
</feature>
<dbReference type="AlphaFoldDB" id="A0A4Z0R5K9"/>
<evidence type="ECO:0000259" key="1">
    <source>
        <dbReference type="Pfam" id="PF08874"/>
    </source>
</evidence>
<dbReference type="Proteomes" id="UP000298460">
    <property type="component" value="Unassembled WGS sequence"/>
</dbReference>
<accession>A0A4Z0R5K9</accession>
<keyword evidence="4" id="KW-1185">Reference proteome</keyword>
<name>A0A4Z0R5K9_9FIRM</name>
<organism evidence="3 4">
    <name type="scientific">Desulfosporosinus fructosivorans</name>
    <dbReference type="NCBI Taxonomy" id="2018669"/>
    <lineage>
        <taxon>Bacteria</taxon>
        <taxon>Bacillati</taxon>
        <taxon>Bacillota</taxon>
        <taxon>Clostridia</taxon>
        <taxon>Eubacteriales</taxon>
        <taxon>Desulfitobacteriaceae</taxon>
        <taxon>Desulfosporosinus</taxon>
    </lineage>
</organism>